<dbReference type="EMBL" id="QDEB01068353">
    <property type="protein sequence ID" value="RZC35724.1"/>
    <property type="molecule type" value="Genomic_DNA"/>
</dbReference>
<dbReference type="SMART" id="SM00184">
    <property type="entry name" value="RING"/>
    <property type="match status" value="1"/>
</dbReference>
<dbReference type="STRING" id="1661398.A0A482VSI1"/>
<evidence type="ECO:0000256" key="4">
    <source>
        <dbReference type="ARBA" id="ARBA00022833"/>
    </source>
</evidence>
<keyword evidence="3 5" id="KW-0863">Zinc-finger</keyword>
<evidence type="ECO:0000313" key="8">
    <source>
        <dbReference type="EMBL" id="RZC35724.1"/>
    </source>
</evidence>
<dbReference type="AlphaFoldDB" id="A0A482VSI1"/>
<dbReference type="PANTHER" id="PTHR12429">
    <property type="entry name" value="NEURALIZED"/>
    <property type="match status" value="1"/>
</dbReference>
<dbReference type="PANTHER" id="PTHR12429:SF6">
    <property type="entry name" value="PROTEIN NEURALIZED"/>
    <property type="match status" value="1"/>
</dbReference>
<evidence type="ECO:0000313" key="9">
    <source>
        <dbReference type="Proteomes" id="UP000292052"/>
    </source>
</evidence>
<dbReference type="Pfam" id="PF13920">
    <property type="entry name" value="zf-C3HC4_3"/>
    <property type="match status" value="1"/>
</dbReference>
<dbReference type="Gene3D" id="3.30.40.10">
    <property type="entry name" value="Zinc/RING finger domain, C3HC4 (zinc finger)"/>
    <property type="match status" value="1"/>
</dbReference>
<protein>
    <submittedName>
        <fullName evidence="8">Neuralized-like</fullName>
    </submittedName>
</protein>
<evidence type="ECO:0000259" key="7">
    <source>
        <dbReference type="PROSITE" id="PS51065"/>
    </source>
</evidence>
<dbReference type="OrthoDB" id="6763884at2759"/>
<evidence type="ECO:0000256" key="1">
    <source>
        <dbReference type="ARBA" id="ARBA00022723"/>
    </source>
</evidence>
<evidence type="ECO:0000256" key="5">
    <source>
        <dbReference type="PROSITE-ProRule" id="PRU00175"/>
    </source>
</evidence>
<dbReference type="Proteomes" id="UP000292052">
    <property type="component" value="Unassembled WGS sequence"/>
</dbReference>
<feature type="domain" description="RING-type" evidence="6">
    <location>
        <begin position="368"/>
        <end position="409"/>
    </location>
</feature>
<dbReference type="GO" id="GO:0061630">
    <property type="term" value="F:ubiquitin protein ligase activity"/>
    <property type="evidence" value="ECO:0007669"/>
    <property type="project" value="TreeGrafter"/>
</dbReference>
<dbReference type="InterPro" id="IPR013083">
    <property type="entry name" value="Znf_RING/FYVE/PHD"/>
</dbReference>
<dbReference type="SUPFAM" id="SSF57850">
    <property type="entry name" value="RING/U-box"/>
    <property type="match status" value="1"/>
</dbReference>
<dbReference type="PROSITE" id="PS50089">
    <property type="entry name" value="ZF_RING_2"/>
    <property type="match status" value="1"/>
</dbReference>
<evidence type="ECO:0000259" key="6">
    <source>
        <dbReference type="PROSITE" id="PS50089"/>
    </source>
</evidence>
<name>A0A482VSI1_ASBVE</name>
<evidence type="ECO:0000256" key="3">
    <source>
        <dbReference type="ARBA" id="ARBA00022771"/>
    </source>
</evidence>
<dbReference type="InterPro" id="IPR043136">
    <property type="entry name" value="B30.2/SPRY_sf"/>
</dbReference>
<feature type="domain" description="NHR" evidence="7">
    <location>
        <begin position="175"/>
        <end position="328"/>
    </location>
</feature>
<proteinExistence type="predicted"/>
<dbReference type="FunFam" id="2.60.120.920:FF:000005">
    <property type="entry name" value="Putative E3 ubiquitin-protein ligase NEURL1B"/>
    <property type="match status" value="1"/>
</dbReference>
<organism evidence="8 9">
    <name type="scientific">Asbolus verrucosus</name>
    <name type="common">Desert ironclad beetle</name>
    <dbReference type="NCBI Taxonomy" id="1661398"/>
    <lineage>
        <taxon>Eukaryota</taxon>
        <taxon>Metazoa</taxon>
        <taxon>Ecdysozoa</taxon>
        <taxon>Arthropoda</taxon>
        <taxon>Hexapoda</taxon>
        <taxon>Insecta</taxon>
        <taxon>Pterygota</taxon>
        <taxon>Neoptera</taxon>
        <taxon>Endopterygota</taxon>
        <taxon>Coleoptera</taxon>
        <taxon>Polyphaga</taxon>
        <taxon>Cucujiformia</taxon>
        <taxon>Tenebrionidae</taxon>
        <taxon>Pimeliinae</taxon>
        <taxon>Asbolus</taxon>
    </lineage>
</organism>
<dbReference type="InterPro" id="IPR037962">
    <property type="entry name" value="Neuralized"/>
</dbReference>
<evidence type="ECO:0000256" key="2">
    <source>
        <dbReference type="ARBA" id="ARBA00022737"/>
    </source>
</evidence>
<dbReference type="PROSITE" id="PS51065">
    <property type="entry name" value="NHR"/>
    <property type="match status" value="2"/>
</dbReference>
<sequence>MSQNLPRFHEVHGNDVMLYHDWTTAKRINGKENGLVFSSHPIKPNEKISIKLIDISEKLSDILSIGFTSQDPSSLRYDLPKCDQKELKHKPGYWICSLSKDYCVKNKILFFYATASGNICYGMDGVEKGSFDKKVDTEIPLWALINIWSSQTTVQLVNELNPHSKHKPIRVRLTPMMLHQTRGRNVKLTRNLAHKVDKRLSTCYTFTSRPLYINEHVVVKILDVEQGQKSTLRLGVTSCDPASLQQCDLPDSCDSFLDREEYWVVISDPLWNFKKKDEISFLITREGEMKIGKNGSGLLKVVHVDQSLKLWAFFDINTLQGIEVKSCVLNELDRKICSPSAPKWSDLVPVKPTDPSTATIENRESSECAICYENAAEAALYPCGHMCMCYDCARLQWRDKGTGRCPMCRAVIKDVIKIYKS</sequence>
<dbReference type="CDD" id="cd16647">
    <property type="entry name" value="mRING-HC-C3HC5_NEU1"/>
    <property type="match status" value="1"/>
</dbReference>
<keyword evidence="2" id="KW-0677">Repeat</keyword>
<comment type="caution">
    <text evidence="8">The sequence shown here is derived from an EMBL/GenBank/DDBJ whole genome shotgun (WGS) entry which is preliminary data.</text>
</comment>
<keyword evidence="4" id="KW-0862">Zinc</keyword>
<keyword evidence="9" id="KW-1185">Reference proteome</keyword>
<keyword evidence="1" id="KW-0479">Metal-binding</keyword>
<gene>
    <name evidence="8" type="ORF">BDFB_000808</name>
</gene>
<feature type="domain" description="NHR" evidence="7">
    <location>
        <begin position="5"/>
        <end position="159"/>
    </location>
</feature>
<dbReference type="GO" id="GO:0008270">
    <property type="term" value="F:zinc ion binding"/>
    <property type="evidence" value="ECO:0007669"/>
    <property type="project" value="UniProtKB-KW"/>
</dbReference>
<accession>A0A482VSI1</accession>
<dbReference type="InterPro" id="IPR001841">
    <property type="entry name" value="Znf_RING"/>
</dbReference>
<dbReference type="Pfam" id="PF07177">
    <property type="entry name" value="Neuralized"/>
    <property type="match status" value="2"/>
</dbReference>
<dbReference type="InterPro" id="IPR006573">
    <property type="entry name" value="NHR_dom"/>
</dbReference>
<dbReference type="Gene3D" id="2.60.120.920">
    <property type="match status" value="2"/>
</dbReference>
<dbReference type="SMART" id="SM00588">
    <property type="entry name" value="NEUZ"/>
    <property type="match status" value="2"/>
</dbReference>
<reference evidence="8 9" key="1">
    <citation type="submission" date="2017-03" db="EMBL/GenBank/DDBJ databases">
        <title>Genome of the blue death feigning beetle - Asbolus verrucosus.</title>
        <authorList>
            <person name="Rider S.D."/>
        </authorList>
    </citation>
    <scope>NUCLEOTIDE SEQUENCE [LARGE SCALE GENOMIC DNA]</scope>
    <source>
        <strain evidence="8">Butters</strain>
        <tissue evidence="8">Head and leg muscle</tissue>
    </source>
</reference>